<gene>
    <name evidence="6" type="ORF">J1C48_11840</name>
</gene>
<sequence length="267" mass="26321">MTLTTFVTAAALSSGLTVGLVLGLFGGGGSILAVPLLVYVVGVSSTHLALGTSAVAVAASALANLVPHARAGHVKWRCAAVFAASGILGALAGAHVAKAMNGERLLALFGIVMIVVGIAMLRRRSTEGNSAVRLTNESALKLLPPLVATGFAVGLFSGFFGIGGGFLIVPGLILATGMPLAFAIGTSLVAVAAFGAATAASYAVSGFVDWRLVGLFVGGGLVGGFAGTALGKGLGDGKPWLSRAFAVLVMAVGVSIVIKGLPALIGR</sequence>
<feature type="transmembrane region" description="Helical" evidence="5">
    <location>
        <begin position="180"/>
        <end position="204"/>
    </location>
</feature>
<dbReference type="EMBL" id="JAFMPP010000009">
    <property type="protein sequence ID" value="MBO0663271.1"/>
    <property type="molecule type" value="Genomic_DNA"/>
</dbReference>
<evidence type="ECO:0000256" key="5">
    <source>
        <dbReference type="RuleBase" id="RU363041"/>
    </source>
</evidence>
<evidence type="ECO:0000256" key="2">
    <source>
        <dbReference type="ARBA" id="ARBA00022692"/>
    </source>
</evidence>
<feature type="transmembrane region" description="Helical" evidence="5">
    <location>
        <begin position="6"/>
        <end position="25"/>
    </location>
</feature>
<feature type="transmembrane region" description="Helical" evidence="5">
    <location>
        <begin position="142"/>
        <end position="168"/>
    </location>
</feature>
<accession>A0A939FYW9</accession>
<dbReference type="AlphaFoldDB" id="A0A939FYW9"/>
<keyword evidence="7" id="KW-1185">Reference proteome</keyword>
<feature type="transmembrane region" description="Helical" evidence="5">
    <location>
        <begin position="105"/>
        <end position="122"/>
    </location>
</feature>
<feature type="transmembrane region" description="Helical" evidence="5">
    <location>
        <begin position="74"/>
        <end position="93"/>
    </location>
</feature>
<evidence type="ECO:0000256" key="4">
    <source>
        <dbReference type="ARBA" id="ARBA00023136"/>
    </source>
</evidence>
<dbReference type="PANTHER" id="PTHR43701:SF2">
    <property type="entry name" value="MEMBRANE TRANSPORTER PROTEIN YJNA-RELATED"/>
    <property type="match status" value="1"/>
</dbReference>
<keyword evidence="4 5" id="KW-0472">Membrane</keyword>
<dbReference type="InterPro" id="IPR051598">
    <property type="entry name" value="TSUP/Inactive_protease-like"/>
</dbReference>
<feature type="transmembrane region" description="Helical" evidence="5">
    <location>
        <begin position="243"/>
        <end position="265"/>
    </location>
</feature>
<keyword evidence="2 5" id="KW-0812">Transmembrane</keyword>
<keyword evidence="5" id="KW-1003">Cell membrane</keyword>
<dbReference type="Pfam" id="PF01925">
    <property type="entry name" value="TauE"/>
    <property type="match status" value="1"/>
</dbReference>
<reference evidence="6" key="1">
    <citation type="submission" date="2021-03" db="EMBL/GenBank/DDBJ databases">
        <title>Whole genome sequence of Jiella sp. CQZ9-1.</title>
        <authorList>
            <person name="Tuo L."/>
        </authorList>
    </citation>
    <scope>NUCLEOTIDE SEQUENCE</scope>
    <source>
        <strain evidence="6">CQZ9-1</strain>
    </source>
</reference>
<dbReference type="Proteomes" id="UP000664122">
    <property type="component" value="Unassembled WGS sequence"/>
</dbReference>
<name>A0A939FYW9_9HYPH</name>
<comment type="subcellular location">
    <subcellularLocation>
        <location evidence="5">Cell membrane</location>
        <topology evidence="5">Multi-pass membrane protein</topology>
    </subcellularLocation>
    <subcellularLocation>
        <location evidence="1">Membrane</location>
        <topology evidence="1">Multi-pass membrane protein</topology>
    </subcellularLocation>
</comment>
<comment type="caution">
    <text evidence="6">The sequence shown here is derived from an EMBL/GenBank/DDBJ whole genome shotgun (WGS) entry which is preliminary data.</text>
</comment>
<evidence type="ECO:0000313" key="6">
    <source>
        <dbReference type="EMBL" id="MBO0663271.1"/>
    </source>
</evidence>
<dbReference type="InterPro" id="IPR002781">
    <property type="entry name" value="TM_pro_TauE-like"/>
</dbReference>
<evidence type="ECO:0000256" key="3">
    <source>
        <dbReference type="ARBA" id="ARBA00022989"/>
    </source>
</evidence>
<protein>
    <recommendedName>
        <fullName evidence="5">Probable membrane transporter protein</fullName>
    </recommendedName>
</protein>
<feature type="transmembrane region" description="Helical" evidence="5">
    <location>
        <begin position="210"/>
        <end position="231"/>
    </location>
</feature>
<keyword evidence="3 5" id="KW-1133">Transmembrane helix</keyword>
<comment type="similarity">
    <text evidence="5">Belongs to the 4-toluene sulfonate uptake permease (TSUP) (TC 2.A.102) family.</text>
</comment>
<dbReference type="PANTHER" id="PTHR43701">
    <property type="entry name" value="MEMBRANE TRANSPORTER PROTEIN MJ0441-RELATED"/>
    <property type="match status" value="1"/>
</dbReference>
<feature type="transmembrane region" description="Helical" evidence="5">
    <location>
        <begin position="37"/>
        <end position="62"/>
    </location>
</feature>
<proteinExistence type="inferred from homology"/>
<evidence type="ECO:0000313" key="7">
    <source>
        <dbReference type="Proteomes" id="UP000664122"/>
    </source>
</evidence>
<dbReference type="GO" id="GO:0005886">
    <property type="term" value="C:plasma membrane"/>
    <property type="evidence" value="ECO:0007669"/>
    <property type="project" value="UniProtKB-SubCell"/>
</dbReference>
<dbReference type="RefSeq" id="WP_207258058.1">
    <property type="nucleotide sequence ID" value="NZ_JAFMPP010000009.1"/>
</dbReference>
<evidence type="ECO:0000256" key="1">
    <source>
        <dbReference type="ARBA" id="ARBA00004141"/>
    </source>
</evidence>
<organism evidence="6 7">
    <name type="scientific">Jiella flava</name>
    <dbReference type="NCBI Taxonomy" id="2816857"/>
    <lineage>
        <taxon>Bacteria</taxon>
        <taxon>Pseudomonadati</taxon>
        <taxon>Pseudomonadota</taxon>
        <taxon>Alphaproteobacteria</taxon>
        <taxon>Hyphomicrobiales</taxon>
        <taxon>Aurantimonadaceae</taxon>
        <taxon>Jiella</taxon>
    </lineage>
</organism>